<dbReference type="EMBL" id="CP127221">
    <property type="protein sequence ID" value="WIW95889.1"/>
    <property type="molecule type" value="Genomic_DNA"/>
</dbReference>
<gene>
    <name evidence="4" type="ORF">QQX03_01935</name>
</gene>
<feature type="compositionally biased region" description="Basic and acidic residues" evidence="2">
    <location>
        <begin position="67"/>
        <end position="86"/>
    </location>
</feature>
<dbReference type="PROSITE" id="PS50889">
    <property type="entry name" value="S4"/>
    <property type="match status" value="1"/>
</dbReference>
<dbReference type="Gene3D" id="3.10.290.10">
    <property type="entry name" value="RNA-binding S4 domain"/>
    <property type="match status" value="1"/>
</dbReference>
<reference evidence="4 5" key="1">
    <citation type="submission" date="2023-06" db="EMBL/GenBank/DDBJ databases">
        <title>Altererythrobacter rubellus NBRC 112769 genome.</title>
        <authorList>
            <person name="Zhang K."/>
        </authorList>
    </citation>
    <scope>NUCLEOTIDE SEQUENCE [LARGE SCALE GENOMIC DNA]</scope>
    <source>
        <strain evidence="4 5">NBRC 112769</strain>
    </source>
</reference>
<dbReference type="Proteomes" id="UP001231445">
    <property type="component" value="Chromosome"/>
</dbReference>
<dbReference type="RefSeq" id="WP_285976201.1">
    <property type="nucleotide sequence ID" value="NZ_CP127221.1"/>
</dbReference>
<keyword evidence="1" id="KW-0694">RNA-binding</keyword>
<feature type="domain" description="RNA-binding S4" evidence="3">
    <location>
        <begin position="1"/>
        <end position="48"/>
    </location>
</feature>
<evidence type="ECO:0000313" key="5">
    <source>
        <dbReference type="Proteomes" id="UP001231445"/>
    </source>
</evidence>
<dbReference type="Pfam" id="PF01479">
    <property type="entry name" value="S4"/>
    <property type="match status" value="1"/>
</dbReference>
<dbReference type="InterPro" id="IPR002942">
    <property type="entry name" value="S4_RNA-bd"/>
</dbReference>
<sequence>MRIDRLLVYLRIARTRSRASVMVDAGHMRHNGRHITRTSEEIRVGDVLTFMLGTQVKIIEVLELPEQRGSPEKARSHYRELDRSGEKPLAAKVQHNLQGNSAT</sequence>
<dbReference type="AlphaFoldDB" id="A0A9Y2F2I8"/>
<organism evidence="4 5">
    <name type="scientific">Altererythrobacter rubellus</name>
    <dbReference type="NCBI Taxonomy" id="2173831"/>
    <lineage>
        <taxon>Bacteria</taxon>
        <taxon>Pseudomonadati</taxon>
        <taxon>Pseudomonadota</taxon>
        <taxon>Alphaproteobacteria</taxon>
        <taxon>Sphingomonadales</taxon>
        <taxon>Erythrobacteraceae</taxon>
        <taxon>Altererythrobacter</taxon>
    </lineage>
</organism>
<dbReference type="CDD" id="cd00165">
    <property type="entry name" value="S4"/>
    <property type="match status" value="1"/>
</dbReference>
<evidence type="ECO:0000256" key="2">
    <source>
        <dbReference type="SAM" id="MobiDB-lite"/>
    </source>
</evidence>
<dbReference type="SUPFAM" id="SSF55174">
    <property type="entry name" value="Alpha-L RNA-binding motif"/>
    <property type="match status" value="1"/>
</dbReference>
<accession>A0A9Y2F2I8</accession>
<feature type="region of interest" description="Disordered" evidence="2">
    <location>
        <begin position="67"/>
        <end position="103"/>
    </location>
</feature>
<evidence type="ECO:0000259" key="3">
    <source>
        <dbReference type="Pfam" id="PF01479"/>
    </source>
</evidence>
<dbReference type="GO" id="GO:0003723">
    <property type="term" value="F:RNA binding"/>
    <property type="evidence" value="ECO:0007669"/>
    <property type="project" value="UniProtKB-KW"/>
</dbReference>
<protein>
    <submittedName>
        <fullName evidence="4">S4 domain-containing protein</fullName>
    </submittedName>
</protein>
<evidence type="ECO:0000256" key="1">
    <source>
        <dbReference type="PROSITE-ProRule" id="PRU00182"/>
    </source>
</evidence>
<name>A0A9Y2F2I8_9SPHN</name>
<keyword evidence="5" id="KW-1185">Reference proteome</keyword>
<dbReference type="InterPro" id="IPR036986">
    <property type="entry name" value="S4_RNA-bd_sf"/>
</dbReference>
<evidence type="ECO:0000313" key="4">
    <source>
        <dbReference type="EMBL" id="WIW95889.1"/>
    </source>
</evidence>
<dbReference type="KEGG" id="arue:QQX03_01935"/>
<proteinExistence type="predicted"/>